<comment type="caution">
    <text evidence="2">The sequence shown here is derived from an EMBL/GenBank/DDBJ whole genome shotgun (WGS) entry which is preliminary data.</text>
</comment>
<feature type="transmembrane region" description="Helical" evidence="1">
    <location>
        <begin position="48"/>
        <end position="70"/>
    </location>
</feature>
<evidence type="ECO:0000256" key="1">
    <source>
        <dbReference type="SAM" id="Phobius"/>
    </source>
</evidence>
<reference evidence="2 3" key="1">
    <citation type="submission" date="2019-02" db="EMBL/GenBank/DDBJ databases">
        <authorList>
            <consortium name="Pathogen Informatics"/>
        </authorList>
    </citation>
    <scope>NUCLEOTIDE SEQUENCE [LARGE SCALE GENOMIC DNA]</scope>
    <source>
        <strain evidence="2 3">3012STDY6756503</strain>
    </source>
</reference>
<gene>
    <name evidence="2" type="ORF">NCTC8139_03362</name>
</gene>
<organism evidence="2 3">
    <name type="scientific">Gordonia paraffinivorans</name>
    <dbReference type="NCBI Taxonomy" id="175628"/>
    <lineage>
        <taxon>Bacteria</taxon>
        <taxon>Bacillati</taxon>
        <taxon>Actinomycetota</taxon>
        <taxon>Actinomycetes</taxon>
        <taxon>Mycobacteriales</taxon>
        <taxon>Gordoniaceae</taxon>
        <taxon>Gordonia</taxon>
    </lineage>
</organism>
<keyword evidence="1" id="KW-0472">Membrane</keyword>
<feature type="transmembrane region" description="Helical" evidence="1">
    <location>
        <begin position="20"/>
        <end position="42"/>
    </location>
</feature>
<evidence type="ECO:0008006" key="4">
    <source>
        <dbReference type="Google" id="ProtNLM"/>
    </source>
</evidence>
<keyword evidence="1" id="KW-1133">Transmembrane helix</keyword>
<dbReference type="Proteomes" id="UP000360750">
    <property type="component" value="Unassembled WGS sequence"/>
</dbReference>
<name>A0ABD7V626_9ACTN</name>
<evidence type="ECO:0000313" key="2">
    <source>
        <dbReference type="EMBL" id="VFA89794.1"/>
    </source>
</evidence>
<keyword evidence="1" id="KW-0812">Transmembrane</keyword>
<dbReference type="AlphaFoldDB" id="A0ABD7V626"/>
<evidence type="ECO:0000313" key="3">
    <source>
        <dbReference type="Proteomes" id="UP000360750"/>
    </source>
</evidence>
<dbReference type="EMBL" id="CAACYD010000007">
    <property type="protein sequence ID" value="VFA89794.1"/>
    <property type="molecule type" value="Genomic_DNA"/>
</dbReference>
<proteinExistence type="predicted"/>
<accession>A0ABD7V626</accession>
<protein>
    <recommendedName>
        <fullName evidence="4">DUF304 domain-containing protein</fullName>
    </recommendedName>
</protein>
<sequence>MIADEGMAKRIQRENGRGSLLATVIPIWLSQAIGLGAMWFGMTDERKVTLVLTAAFALITVISILMMTAWTPYMIRRYYGAGIPLSAEFGPDHIAFTSGTHTQVVRLSQIGRIIVGRNVIRIRAHGAYGERIVIPRELVPTNIAASLGERFDNPGFRHWV</sequence>